<comment type="caution">
    <text evidence="1">The sequence shown here is derived from an EMBL/GenBank/DDBJ whole genome shotgun (WGS) entry which is preliminary data.</text>
</comment>
<evidence type="ECO:0000313" key="2">
    <source>
        <dbReference type="Proteomes" id="UP000632659"/>
    </source>
</evidence>
<dbReference type="EMBL" id="JACRTL010000003">
    <property type="protein sequence ID" value="MBC8610797.1"/>
    <property type="molecule type" value="Genomic_DNA"/>
</dbReference>
<name>A0A8J6TZ38_9FIRM</name>
<evidence type="ECO:0000313" key="1">
    <source>
        <dbReference type="EMBL" id="MBC8610797.1"/>
    </source>
</evidence>
<gene>
    <name evidence="1" type="ORF">H8702_06625</name>
</gene>
<reference evidence="1" key="1">
    <citation type="submission" date="2020-08" db="EMBL/GenBank/DDBJ databases">
        <title>Genome public.</title>
        <authorList>
            <person name="Liu C."/>
            <person name="Sun Q."/>
        </authorList>
    </citation>
    <scope>NUCLEOTIDE SEQUENCE</scope>
    <source>
        <strain evidence="1">NSJ-15</strain>
    </source>
</reference>
<keyword evidence="2" id="KW-1185">Reference proteome</keyword>
<dbReference type="Proteomes" id="UP000632659">
    <property type="component" value="Unassembled WGS sequence"/>
</dbReference>
<organism evidence="1 2">
    <name type="scientific">Massiliimalia timonensis</name>
    <dbReference type="NCBI Taxonomy" id="1987501"/>
    <lineage>
        <taxon>Bacteria</taxon>
        <taxon>Bacillati</taxon>
        <taxon>Bacillota</taxon>
        <taxon>Clostridia</taxon>
        <taxon>Eubacteriales</taxon>
        <taxon>Oscillospiraceae</taxon>
        <taxon>Massiliimalia</taxon>
    </lineage>
</organism>
<sequence length="64" mass="7751">MKIKISYEANEEFDMLDIVGYFKERFPDVKCRKCDRYPPFHHVYLTVKNKLKPHGKGKKQKYTL</sequence>
<dbReference type="RefSeq" id="WP_187536456.1">
    <property type="nucleotide sequence ID" value="NZ_JACRTL010000003.1"/>
</dbReference>
<accession>A0A8J6TZ38</accession>
<protein>
    <submittedName>
        <fullName evidence="1">Uncharacterized protein</fullName>
    </submittedName>
</protein>
<proteinExistence type="predicted"/>
<dbReference type="AlphaFoldDB" id="A0A8J6TZ38"/>